<dbReference type="PANTHER" id="PTHR23196:SF1">
    <property type="entry name" value="PAX-INTERACTING PROTEIN 1"/>
    <property type="match status" value="1"/>
</dbReference>
<feature type="region of interest" description="Disordered" evidence="4">
    <location>
        <begin position="196"/>
        <end position="226"/>
    </location>
</feature>
<feature type="domain" description="BRCT" evidence="5">
    <location>
        <begin position="248"/>
        <end position="309"/>
    </location>
</feature>
<dbReference type="InterPro" id="IPR036420">
    <property type="entry name" value="BRCT_dom_sf"/>
</dbReference>
<keyword evidence="7" id="KW-1185">Reference proteome</keyword>
<gene>
    <name evidence="6" type="ORF">K493DRAFT_410063</name>
</gene>
<comment type="caution">
    <text evidence="6">The sequence shown here is derived from an EMBL/GenBank/DDBJ whole genome shotgun (WGS) entry which is preliminary data.</text>
</comment>
<dbReference type="FunCoup" id="A0A1Y1XWT4">
    <property type="interactions" value="396"/>
</dbReference>
<accession>A0A1Y1XWT4</accession>
<dbReference type="InParanoid" id="A0A1Y1XWT4"/>
<dbReference type="CDD" id="cd17743">
    <property type="entry name" value="BRCT_BRC1_like_rpt5"/>
    <property type="match status" value="1"/>
</dbReference>
<dbReference type="PROSITE" id="PS50172">
    <property type="entry name" value="BRCT"/>
    <property type="match status" value="2"/>
</dbReference>
<feature type="compositionally biased region" description="Polar residues" evidence="4">
    <location>
        <begin position="213"/>
        <end position="226"/>
    </location>
</feature>
<sequence length="436" mass="49075">MGATYTGHMASGHSHLICGSLGGEKCRKANEWNVNIVNHMWLEDCFRSWTLHSITKHQYIYFPNGVNLTDVIGQCTQLTRNVTEWYINTEHNLNLTHDTPTKSVEKITNAITREHSSNSNLDFETNPFMKTSFADKSNRPVTIKKTKQIQLGSKIKSEGTKSLGENDKELIVQDQGSEPLNPEKSAEELEVIDEQVNDKSTSRTFKKQKKGSTAKQNSAESTTSKTLAKPIRILSTGVKLTEKEIKGIKGLGAKIANSPKDCTHLIANQATRTEKFLSAISVAEYILTRDWIIQSLKVHAFLDEEEFQLKDDVAEKNYHFSLKESLLRAKKRKLLDKMTIYITPNTQPKSNTMKSLIECAGGKLVTTFPRKRQRSNTSASPSSSINSTDLVVISCDEDCLLWETIPENIPLFTSEFILTGLLKQELNWGSEFSLRE</sequence>
<dbReference type="Pfam" id="PF12738">
    <property type="entry name" value="PTCB-BRCT"/>
    <property type="match status" value="1"/>
</dbReference>
<name>A0A1Y1XWT4_9FUNG</name>
<dbReference type="Pfam" id="PF16770">
    <property type="entry name" value="RTT107_BRCT_5"/>
    <property type="match status" value="1"/>
</dbReference>
<dbReference type="Proteomes" id="UP000193498">
    <property type="component" value="Unassembled WGS sequence"/>
</dbReference>
<proteinExistence type="predicted"/>
<evidence type="ECO:0000256" key="3">
    <source>
        <dbReference type="ARBA" id="ARBA00023242"/>
    </source>
</evidence>
<comment type="subcellular location">
    <subcellularLocation>
        <location evidence="1">Nucleus</location>
    </subcellularLocation>
</comment>
<dbReference type="EMBL" id="MCFE01000399">
    <property type="protein sequence ID" value="ORX90125.1"/>
    <property type="molecule type" value="Genomic_DNA"/>
</dbReference>
<dbReference type="GO" id="GO:0006974">
    <property type="term" value="P:DNA damage response"/>
    <property type="evidence" value="ECO:0007669"/>
    <property type="project" value="UniProtKB-KW"/>
</dbReference>
<organism evidence="6 7">
    <name type="scientific">Basidiobolus meristosporus CBS 931.73</name>
    <dbReference type="NCBI Taxonomy" id="1314790"/>
    <lineage>
        <taxon>Eukaryota</taxon>
        <taxon>Fungi</taxon>
        <taxon>Fungi incertae sedis</taxon>
        <taxon>Zoopagomycota</taxon>
        <taxon>Entomophthoromycotina</taxon>
        <taxon>Basidiobolomycetes</taxon>
        <taxon>Basidiobolales</taxon>
        <taxon>Basidiobolaceae</taxon>
        <taxon>Basidiobolus</taxon>
    </lineage>
</organism>
<keyword evidence="2" id="KW-0227">DNA damage</keyword>
<evidence type="ECO:0000313" key="7">
    <source>
        <dbReference type="Proteomes" id="UP000193498"/>
    </source>
</evidence>
<evidence type="ECO:0000259" key="5">
    <source>
        <dbReference type="PROSITE" id="PS50172"/>
    </source>
</evidence>
<dbReference type="STRING" id="1314790.A0A1Y1XWT4"/>
<dbReference type="Pfam" id="PF16589">
    <property type="entry name" value="BRCT_2"/>
    <property type="match status" value="1"/>
</dbReference>
<protein>
    <recommendedName>
        <fullName evidence="5">BRCT domain-containing protein</fullName>
    </recommendedName>
</protein>
<evidence type="ECO:0000256" key="2">
    <source>
        <dbReference type="ARBA" id="ARBA00022763"/>
    </source>
</evidence>
<dbReference type="CDD" id="cd18432">
    <property type="entry name" value="BRCT_PAXIP1_rpt6_like"/>
    <property type="match status" value="1"/>
</dbReference>
<dbReference type="SUPFAM" id="SSF52113">
    <property type="entry name" value="BRCT domain"/>
    <property type="match status" value="2"/>
</dbReference>
<dbReference type="AlphaFoldDB" id="A0A1Y1XWT4"/>
<evidence type="ECO:0000256" key="1">
    <source>
        <dbReference type="ARBA" id="ARBA00004123"/>
    </source>
</evidence>
<dbReference type="InterPro" id="IPR001357">
    <property type="entry name" value="BRCT_dom"/>
</dbReference>
<dbReference type="OrthoDB" id="342264at2759"/>
<dbReference type="GO" id="GO:0044666">
    <property type="term" value="C:MLL3/4 complex"/>
    <property type="evidence" value="ECO:0007669"/>
    <property type="project" value="TreeGrafter"/>
</dbReference>
<feature type="domain" description="BRCT" evidence="5">
    <location>
        <begin position="1"/>
        <end position="59"/>
    </location>
</feature>
<dbReference type="Gene3D" id="3.40.50.10190">
    <property type="entry name" value="BRCT domain"/>
    <property type="match status" value="3"/>
</dbReference>
<keyword evidence="3" id="KW-0539">Nucleus</keyword>
<evidence type="ECO:0000313" key="6">
    <source>
        <dbReference type="EMBL" id="ORX90125.1"/>
    </source>
</evidence>
<dbReference type="SMART" id="SM00292">
    <property type="entry name" value="BRCT"/>
    <property type="match status" value="2"/>
</dbReference>
<dbReference type="PANTHER" id="PTHR23196">
    <property type="entry name" value="PAX TRANSCRIPTION ACTIVATION DOMAIN INTERACTING PROTEIN"/>
    <property type="match status" value="1"/>
</dbReference>
<reference evidence="6 7" key="1">
    <citation type="submission" date="2016-07" db="EMBL/GenBank/DDBJ databases">
        <title>Pervasive Adenine N6-methylation of Active Genes in Fungi.</title>
        <authorList>
            <consortium name="DOE Joint Genome Institute"/>
            <person name="Mondo S.J."/>
            <person name="Dannebaum R.O."/>
            <person name="Kuo R.C."/>
            <person name="Labutti K."/>
            <person name="Haridas S."/>
            <person name="Kuo A."/>
            <person name="Salamov A."/>
            <person name="Ahrendt S.R."/>
            <person name="Lipzen A."/>
            <person name="Sullivan W."/>
            <person name="Andreopoulos W.B."/>
            <person name="Clum A."/>
            <person name="Lindquist E."/>
            <person name="Daum C."/>
            <person name="Ramamoorthy G.K."/>
            <person name="Gryganskyi A."/>
            <person name="Culley D."/>
            <person name="Magnuson J.K."/>
            <person name="James T.Y."/>
            <person name="O'Malley M.A."/>
            <person name="Stajich J.E."/>
            <person name="Spatafora J.W."/>
            <person name="Visel A."/>
            <person name="Grigoriev I.V."/>
        </authorList>
    </citation>
    <scope>NUCLEOTIDE SEQUENCE [LARGE SCALE GENOMIC DNA]</scope>
    <source>
        <strain evidence="6 7">CBS 931.73</strain>
    </source>
</reference>
<evidence type="ECO:0000256" key="4">
    <source>
        <dbReference type="SAM" id="MobiDB-lite"/>
    </source>
</evidence>
<dbReference type="InterPro" id="IPR051579">
    <property type="entry name" value="DDR_Transcriptional_Reg"/>
</dbReference>